<evidence type="ECO:0000313" key="2">
    <source>
        <dbReference type="Proteomes" id="UP000199608"/>
    </source>
</evidence>
<name>A0A1H2I4T6_9BACT</name>
<dbReference type="InterPro" id="IPR009679">
    <property type="entry name" value="Phage_186_CII-like"/>
</dbReference>
<organism evidence="1 2">
    <name type="scientific">Desulfobacula phenolica</name>
    <dbReference type="NCBI Taxonomy" id="90732"/>
    <lineage>
        <taxon>Bacteria</taxon>
        <taxon>Pseudomonadati</taxon>
        <taxon>Thermodesulfobacteriota</taxon>
        <taxon>Desulfobacteria</taxon>
        <taxon>Desulfobacterales</taxon>
        <taxon>Desulfobacteraceae</taxon>
        <taxon>Desulfobacula</taxon>
    </lineage>
</organism>
<protein>
    <submittedName>
        <fullName evidence="1">Uncharacterized protein</fullName>
    </submittedName>
</protein>
<dbReference type="Pfam" id="PF06892">
    <property type="entry name" value="Phage_CP76"/>
    <property type="match status" value="1"/>
</dbReference>
<evidence type="ECO:0000313" key="1">
    <source>
        <dbReference type="EMBL" id="SDU38808.1"/>
    </source>
</evidence>
<reference evidence="2" key="1">
    <citation type="submission" date="2016-10" db="EMBL/GenBank/DDBJ databases">
        <authorList>
            <person name="Varghese N."/>
            <person name="Submissions S."/>
        </authorList>
    </citation>
    <scope>NUCLEOTIDE SEQUENCE [LARGE SCALE GENOMIC DNA]</scope>
    <source>
        <strain evidence="2">DSM 3384</strain>
    </source>
</reference>
<dbReference type="GO" id="GO:0003677">
    <property type="term" value="F:DNA binding"/>
    <property type="evidence" value="ECO:0007669"/>
    <property type="project" value="InterPro"/>
</dbReference>
<gene>
    <name evidence="1" type="ORF">SAMN04487931_107221</name>
</gene>
<dbReference type="AlphaFoldDB" id="A0A1H2I4T6"/>
<dbReference type="EMBL" id="FNLL01000007">
    <property type="protein sequence ID" value="SDU38808.1"/>
    <property type="molecule type" value="Genomic_DNA"/>
</dbReference>
<dbReference type="RefSeq" id="WP_014958434.1">
    <property type="nucleotide sequence ID" value="NZ_FNLL01000007.1"/>
</dbReference>
<accession>A0A1H2I4T6</accession>
<sequence length="178" mass="19736">MVHVDWRGALLELQKIAHDYGSKELADYLGISVNSLYKQLDPNYNLEVNPPDPENPDGQPRYKLGFKTIFKICCITGNFKPVSMMLNSMDRGIFTIPKNQDKNKGFLKLLSNADKESGEAFRATLQALEDNKVSRSEALTGIKECDEAMSALADLKAKYKAVLTEFVPDGKSATGTGR</sequence>
<proteinExistence type="predicted"/>
<keyword evidence="2" id="KW-1185">Reference proteome</keyword>
<dbReference type="Proteomes" id="UP000199608">
    <property type="component" value="Unassembled WGS sequence"/>
</dbReference>